<dbReference type="GO" id="GO:0045892">
    <property type="term" value="P:negative regulation of DNA-templated transcription"/>
    <property type="evidence" value="ECO:0007669"/>
    <property type="project" value="TreeGrafter"/>
</dbReference>
<dbReference type="Pfam" id="PF01614">
    <property type="entry name" value="IclR_C"/>
    <property type="match status" value="1"/>
</dbReference>
<dbReference type="PROSITE" id="PS51078">
    <property type="entry name" value="ICLR_ED"/>
    <property type="match status" value="1"/>
</dbReference>
<evidence type="ECO:0000259" key="5">
    <source>
        <dbReference type="PROSITE" id="PS51078"/>
    </source>
</evidence>
<feature type="domain" description="HTH iclR-type" evidence="4">
    <location>
        <begin position="1"/>
        <end position="62"/>
    </location>
</feature>
<dbReference type="GO" id="GO:0003677">
    <property type="term" value="F:DNA binding"/>
    <property type="evidence" value="ECO:0007669"/>
    <property type="project" value="UniProtKB-KW"/>
</dbReference>
<dbReference type="InterPro" id="IPR036390">
    <property type="entry name" value="WH_DNA-bd_sf"/>
</dbReference>
<keyword evidence="3" id="KW-0804">Transcription</keyword>
<evidence type="ECO:0000259" key="4">
    <source>
        <dbReference type="PROSITE" id="PS51077"/>
    </source>
</evidence>
<organism evidence="6">
    <name type="scientific">uncultured Thermomicrobiales bacterium</name>
    <dbReference type="NCBI Taxonomy" id="1645740"/>
    <lineage>
        <taxon>Bacteria</taxon>
        <taxon>Pseudomonadati</taxon>
        <taxon>Thermomicrobiota</taxon>
        <taxon>Thermomicrobia</taxon>
        <taxon>Thermomicrobiales</taxon>
        <taxon>environmental samples</taxon>
    </lineage>
</organism>
<dbReference type="EMBL" id="CADCWN010000312">
    <property type="protein sequence ID" value="CAA9586355.1"/>
    <property type="molecule type" value="Genomic_DNA"/>
</dbReference>
<dbReference type="InterPro" id="IPR005471">
    <property type="entry name" value="Tscrpt_reg_IclR_N"/>
</dbReference>
<dbReference type="InterPro" id="IPR036388">
    <property type="entry name" value="WH-like_DNA-bd_sf"/>
</dbReference>
<name>A0A6J4VR62_9BACT</name>
<dbReference type="GO" id="GO:0003700">
    <property type="term" value="F:DNA-binding transcription factor activity"/>
    <property type="evidence" value="ECO:0007669"/>
    <property type="project" value="TreeGrafter"/>
</dbReference>
<protein>
    <submittedName>
        <fullName evidence="6">Transcriptional regulator, IclR family</fullName>
    </submittedName>
</protein>
<evidence type="ECO:0000256" key="2">
    <source>
        <dbReference type="ARBA" id="ARBA00023125"/>
    </source>
</evidence>
<keyword evidence="1" id="KW-0805">Transcription regulation</keyword>
<dbReference type="AlphaFoldDB" id="A0A6J4VR62"/>
<evidence type="ECO:0000256" key="3">
    <source>
        <dbReference type="ARBA" id="ARBA00023163"/>
    </source>
</evidence>
<dbReference type="Gene3D" id="1.10.10.10">
    <property type="entry name" value="Winged helix-like DNA-binding domain superfamily/Winged helix DNA-binding domain"/>
    <property type="match status" value="1"/>
</dbReference>
<gene>
    <name evidence="6" type="ORF">AVDCRST_MAG18-3907</name>
</gene>
<sequence length="273" mass="29668">MSVLARGLVLLDSLSELGEAGVAELSRRVQSDPSQVHRALRVLQRGAYVEQDPRTKKYRLASRVVELASSYLKRVDIRAEARSVLLHLQETTTHTAHLAILSRSYSVIIDQERGPSANSLDVVMGDIAPLHATALGKVLLAGLDAPSLDHVLARLEYAPLTTHTVLTEAALRAQLAEIRRCGYATDQEEAYRGVCCVAAPVCNWTGKVVAAISVSAPSWAIEQDRFPALAQRVLTGADTLSQRLGYRAREVLASNGQHDPPIDSVVPQAERIK</sequence>
<reference evidence="6" key="1">
    <citation type="submission" date="2020-02" db="EMBL/GenBank/DDBJ databases">
        <authorList>
            <person name="Meier V. D."/>
        </authorList>
    </citation>
    <scope>NUCLEOTIDE SEQUENCE</scope>
    <source>
        <strain evidence="6">AVDCRST_MAG18</strain>
    </source>
</reference>
<keyword evidence="2" id="KW-0238">DNA-binding</keyword>
<dbReference type="InterPro" id="IPR050707">
    <property type="entry name" value="HTH_MetabolicPath_Reg"/>
</dbReference>
<evidence type="ECO:0000313" key="6">
    <source>
        <dbReference type="EMBL" id="CAA9586355.1"/>
    </source>
</evidence>
<proteinExistence type="predicted"/>
<accession>A0A6J4VR62</accession>
<evidence type="ECO:0000256" key="1">
    <source>
        <dbReference type="ARBA" id="ARBA00023015"/>
    </source>
</evidence>
<dbReference type="InterPro" id="IPR029016">
    <property type="entry name" value="GAF-like_dom_sf"/>
</dbReference>
<dbReference type="SUPFAM" id="SSF46785">
    <property type="entry name" value="Winged helix' DNA-binding domain"/>
    <property type="match status" value="1"/>
</dbReference>
<dbReference type="SMART" id="SM00346">
    <property type="entry name" value="HTH_ICLR"/>
    <property type="match status" value="1"/>
</dbReference>
<dbReference type="PROSITE" id="PS51077">
    <property type="entry name" value="HTH_ICLR"/>
    <property type="match status" value="1"/>
</dbReference>
<dbReference type="PANTHER" id="PTHR30136:SF35">
    <property type="entry name" value="HTH-TYPE TRANSCRIPTIONAL REGULATOR RV1719"/>
    <property type="match status" value="1"/>
</dbReference>
<dbReference type="Pfam" id="PF09339">
    <property type="entry name" value="HTH_IclR"/>
    <property type="match status" value="1"/>
</dbReference>
<feature type="domain" description="IclR-ED" evidence="5">
    <location>
        <begin position="63"/>
        <end position="246"/>
    </location>
</feature>
<dbReference type="InterPro" id="IPR014757">
    <property type="entry name" value="Tscrpt_reg_IclR_C"/>
</dbReference>
<dbReference type="SUPFAM" id="SSF55781">
    <property type="entry name" value="GAF domain-like"/>
    <property type="match status" value="1"/>
</dbReference>
<dbReference type="PANTHER" id="PTHR30136">
    <property type="entry name" value="HELIX-TURN-HELIX TRANSCRIPTIONAL REGULATOR, ICLR FAMILY"/>
    <property type="match status" value="1"/>
</dbReference>
<dbReference type="Gene3D" id="3.30.450.40">
    <property type="match status" value="1"/>
</dbReference>